<accession>A0A1E3NJJ3</accession>
<name>A0A1E3NJJ3_9ASCO</name>
<dbReference type="Proteomes" id="UP000094455">
    <property type="component" value="Unassembled WGS sequence"/>
</dbReference>
<organism evidence="2 3">
    <name type="scientific">Pichia membranifaciens NRRL Y-2026</name>
    <dbReference type="NCBI Taxonomy" id="763406"/>
    <lineage>
        <taxon>Eukaryota</taxon>
        <taxon>Fungi</taxon>
        <taxon>Dikarya</taxon>
        <taxon>Ascomycota</taxon>
        <taxon>Saccharomycotina</taxon>
        <taxon>Pichiomycetes</taxon>
        <taxon>Pichiales</taxon>
        <taxon>Pichiaceae</taxon>
        <taxon>Pichia</taxon>
    </lineage>
</organism>
<protein>
    <submittedName>
        <fullName evidence="2">Uncharacterized protein</fullName>
    </submittedName>
</protein>
<feature type="region of interest" description="Disordered" evidence="1">
    <location>
        <begin position="1"/>
        <end position="24"/>
    </location>
</feature>
<proteinExistence type="predicted"/>
<dbReference type="OrthoDB" id="5328412at2759"/>
<gene>
    <name evidence="2" type="ORF">PICMEDRAFT_72378</name>
</gene>
<dbReference type="EMBL" id="KV454003">
    <property type="protein sequence ID" value="ODQ46299.1"/>
    <property type="molecule type" value="Genomic_DNA"/>
</dbReference>
<reference evidence="2 3" key="1">
    <citation type="journal article" date="2016" name="Proc. Natl. Acad. Sci. U.S.A.">
        <title>Comparative genomics of biotechnologically important yeasts.</title>
        <authorList>
            <person name="Riley R."/>
            <person name="Haridas S."/>
            <person name="Wolfe K.H."/>
            <person name="Lopes M.R."/>
            <person name="Hittinger C.T."/>
            <person name="Goeker M."/>
            <person name="Salamov A.A."/>
            <person name="Wisecaver J.H."/>
            <person name="Long T.M."/>
            <person name="Calvey C.H."/>
            <person name="Aerts A.L."/>
            <person name="Barry K.W."/>
            <person name="Choi C."/>
            <person name="Clum A."/>
            <person name="Coughlan A.Y."/>
            <person name="Deshpande S."/>
            <person name="Douglass A.P."/>
            <person name="Hanson S.J."/>
            <person name="Klenk H.-P."/>
            <person name="LaButti K.M."/>
            <person name="Lapidus A."/>
            <person name="Lindquist E.A."/>
            <person name="Lipzen A.M."/>
            <person name="Meier-Kolthoff J.P."/>
            <person name="Ohm R.A."/>
            <person name="Otillar R.P."/>
            <person name="Pangilinan J.L."/>
            <person name="Peng Y."/>
            <person name="Rokas A."/>
            <person name="Rosa C.A."/>
            <person name="Scheuner C."/>
            <person name="Sibirny A.A."/>
            <person name="Slot J.C."/>
            <person name="Stielow J.B."/>
            <person name="Sun H."/>
            <person name="Kurtzman C.P."/>
            <person name="Blackwell M."/>
            <person name="Grigoriev I.V."/>
            <person name="Jeffries T.W."/>
        </authorList>
    </citation>
    <scope>NUCLEOTIDE SEQUENCE [LARGE SCALE GENOMIC DNA]</scope>
    <source>
        <strain evidence="2 3">NRRL Y-2026</strain>
    </source>
</reference>
<keyword evidence="3" id="KW-1185">Reference proteome</keyword>
<dbReference type="GeneID" id="30180870"/>
<dbReference type="RefSeq" id="XP_019017412.1">
    <property type="nucleotide sequence ID" value="XM_019164183.1"/>
</dbReference>
<evidence type="ECO:0000256" key="1">
    <source>
        <dbReference type="SAM" id="MobiDB-lite"/>
    </source>
</evidence>
<evidence type="ECO:0000313" key="2">
    <source>
        <dbReference type="EMBL" id="ODQ46299.1"/>
    </source>
</evidence>
<dbReference type="AlphaFoldDB" id="A0A1E3NJJ3"/>
<evidence type="ECO:0000313" key="3">
    <source>
        <dbReference type="Proteomes" id="UP000094455"/>
    </source>
</evidence>
<sequence>MRLPKSVLLRRPDVAEETNEAEPTTAKDFYDEGVSYEESGDRWFTSDLSKAIRFYHRAHENYKQALKLDPTMMHALYNLPRLEYEVYNKYTKDDAVVTSDLTNCADALNDTKAGGLFQDIVSLCRSFEGSIDILLQSGNESSMGWDFYFNSASCYFEYIETLCSDPTILQGLSENNDLVKAVQRCIYMFEKVLSYMNYSLENSIEDETVNPEAVSSVCIESYRMLSTVYETLYTMELISFMDNLTAEYLERVDFVSNKLVQDPIPKDIIITLKIAKLNERSSRQLDYDSLVSIWNSDPELNCTIEKQLTESSSVRSFLDKFETVEISIPDETKWLILTNLDNKYRGINTILCSQIDELAKSSNSENDLLSGKISLACSVFIERADIFLERSLLKVDEAAKNRTVLQNNCKNLLKNALIFSKKTGGIRESIIGKYTRKKRQREAAMRLCLIEGKTQEDWGKIIGENYWPLELQTLADIEAYKMLLNR</sequence>